<reference evidence="2" key="1">
    <citation type="journal article" date="2011" name="Nat. Biotechnol.">
        <title>The genomic sequence of the Chinese hamster ovary (CHO)-K1 cell line.</title>
        <authorList>
            <person name="Xu X."/>
            <person name="Nagarajan H."/>
            <person name="Lewis N.E."/>
            <person name="Pan S."/>
            <person name="Cai Z."/>
            <person name="Liu X."/>
            <person name="Chen W."/>
            <person name="Xie M."/>
            <person name="Wang W."/>
            <person name="Hammond S."/>
            <person name="Andersen M.R."/>
            <person name="Neff N."/>
            <person name="Passarelli B."/>
            <person name="Koh W."/>
            <person name="Fan H.C."/>
            <person name="Wang J."/>
            <person name="Gui Y."/>
            <person name="Lee K.H."/>
            <person name="Betenbaugh M.J."/>
            <person name="Quake S.R."/>
            <person name="Famili I."/>
            <person name="Palsson B.O."/>
            <person name="Wang J."/>
        </authorList>
    </citation>
    <scope>NUCLEOTIDE SEQUENCE [LARGE SCALE GENOMIC DNA]</scope>
    <source>
        <strain evidence="2">CHO K1 cell line</strain>
    </source>
</reference>
<dbReference type="InParanoid" id="G3INU3"/>
<accession>G3INU3</accession>
<sequence>MDVHYPQRLEEGWFRVLETEHGSSTRTNVLNCEPFLQPPFDLSFIFIFYFFCTHLV</sequence>
<dbReference type="EMBL" id="JH007397">
    <property type="protein sequence ID" value="EGW15301.1"/>
    <property type="molecule type" value="Genomic_DNA"/>
</dbReference>
<evidence type="ECO:0000313" key="2">
    <source>
        <dbReference type="Proteomes" id="UP000001075"/>
    </source>
</evidence>
<dbReference type="AlphaFoldDB" id="G3INU3"/>
<organism evidence="1 2">
    <name type="scientific">Cricetulus griseus</name>
    <name type="common">Chinese hamster</name>
    <name type="synonym">Cricetulus barabensis griseus</name>
    <dbReference type="NCBI Taxonomy" id="10029"/>
    <lineage>
        <taxon>Eukaryota</taxon>
        <taxon>Metazoa</taxon>
        <taxon>Chordata</taxon>
        <taxon>Craniata</taxon>
        <taxon>Vertebrata</taxon>
        <taxon>Euteleostomi</taxon>
        <taxon>Mammalia</taxon>
        <taxon>Eutheria</taxon>
        <taxon>Euarchontoglires</taxon>
        <taxon>Glires</taxon>
        <taxon>Rodentia</taxon>
        <taxon>Myomorpha</taxon>
        <taxon>Muroidea</taxon>
        <taxon>Cricetidae</taxon>
        <taxon>Cricetinae</taxon>
        <taxon>Cricetulus</taxon>
    </lineage>
</organism>
<dbReference type="Proteomes" id="UP000001075">
    <property type="component" value="Unassembled WGS sequence"/>
</dbReference>
<name>G3INU3_CRIGR</name>
<evidence type="ECO:0000313" key="1">
    <source>
        <dbReference type="EMBL" id="EGW15301.1"/>
    </source>
</evidence>
<protein>
    <submittedName>
        <fullName evidence="1">Uncharacterized protein</fullName>
    </submittedName>
</protein>
<gene>
    <name evidence="1" type="ORF">I79_025633</name>
</gene>
<proteinExistence type="predicted"/>